<evidence type="ECO:0000313" key="4">
    <source>
        <dbReference type="EMBL" id="KAF7288597.1"/>
    </source>
</evidence>
<sequence>MSGARGCFNCGGCALSSSSSSPTYSIPLPPTLLPPRFPPTYALPTGDVSLTMFLLCFPPLLTRCRCRRGRGRAIHRFPHTCSATKLRTAPRRAPQPATTVCPAQIPVETMTLMVVMTGGLEGHVSRDCTMEAKPKACYKCGQDGHIVRDPFSPPSRLPLLSPYPRHRRLCERSLSCLSTLITSPPPFRAFFVSFAIHLPTLQSRECPENTASGGGFSSGGGGRAGTECYRCGKTGHIARACPEAGASGGYGSSGGYGGGHAGGGYGGKTCYTCGGVGHLSRDCVQGSKCYNCGDVGHISRDCPQAQRRACYTCGSEGHISRDCPNGATTADA</sequence>
<dbReference type="Gene3D" id="4.10.60.10">
    <property type="entry name" value="Zinc finger, CCHC-type"/>
    <property type="match status" value="4"/>
</dbReference>
<dbReference type="PANTHER" id="PTHR23002">
    <property type="entry name" value="ZINC FINGER CCHC DOMAIN CONTAINING PROTEIN"/>
    <property type="match status" value="1"/>
</dbReference>
<dbReference type="PROSITE" id="PS50158">
    <property type="entry name" value="ZF_CCHC"/>
    <property type="match status" value="5"/>
</dbReference>
<name>A0A8H6RYG9_9AGAR</name>
<reference evidence="4" key="1">
    <citation type="submission" date="2020-05" db="EMBL/GenBank/DDBJ databases">
        <title>Mycena genomes resolve the evolution of fungal bioluminescence.</title>
        <authorList>
            <person name="Tsai I.J."/>
        </authorList>
    </citation>
    <scope>NUCLEOTIDE SEQUENCE</scope>
    <source>
        <strain evidence="4">171206Taipei</strain>
    </source>
</reference>
<dbReference type="InterPro" id="IPR001878">
    <property type="entry name" value="Znf_CCHC"/>
</dbReference>
<dbReference type="InterPro" id="IPR036875">
    <property type="entry name" value="Znf_CCHC_sf"/>
</dbReference>
<dbReference type="InterPro" id="IPR051714">
    <property type="entry name" value="Znf_CCHC_NABP"/>
</dbReference>
<dbReference type="GO" id="GO:0006397">
    <property type="term" value="P:mRNA processing"/>
    <property type="evidence" value="ECO:0007669"/>
    <property type="project" value="UniProtKB-KW"/>
</dbReference>
<dbReference type="Pfam" id="PF00098">
    <property type="entry name" value="zf-CCHC"/>
    <property type="match status" value="5"/>
</dbReference>
<feature type="domain" description="CCHC-type" evidence="3">
    <location>
        <begin position="310"/>
        <end position="325"/>
    </location>
</feature>
<dbReference type="Proteomes" id="UP000636479">
    <property type="component" value="Unassembled WGS sequence"/>
</dbReference>
<protein>
    <recommendedName>
        <fullName evidence="3">CCHC-type domain-containing protein</fullName>
    </recommendedName>
</protein>
<keyword evidence="2" id="KW-0479">Metal-binding</keyword>
<evidence type="ECO:0000256" key="2">
    <source>
        <dbReference type="PROSITE-ProRule" id="PRU00047"/>
    </source>
</evidence>
<dbReference type="GO" id="GO:0008270">
    <property type="term" value="F:zinc ion binding"/>
    <property type="evidence" value="ECO:0007669"/>
    <property type="project" value="UniProtKB-KW"/>
</dbReference>
<dbReference type="GO" id="GO:0003676">
    <property type="term" value="F:nucleic acid binding"/>
    <property type="evidence" value="ECO:0007669"/>
    <property type="project" value="InterPro"/>
</dbReference>
<evidence type="ECO:0000259" key="3">
    <source>
        <dbReference type="PROSITE" id="PS50158"/>
    </source>
</evidence>
<keyword evidence="2" id="KW-0863">Zinc-finger</keyword>
<proteinExistence type="predicted"/>
<evidence type="ECO:0000313" key="5">
    <source>
        <dbReference type="Proteomes" id="UP000636479"/>
    </source>
</evidence>
<keyword evidence="2" id="KW-0862">Zinc</keyword>
<feature type="domain" description="CCHC-type" evidence="3">
    <location>
        <begin position="288"/>
        <end position="304"/>
    </location>
</feature>
<dbReference type="SUPFAM" id="SSF57756">
    <property type="entry name" value="Retrovirus zinc finger-like domains"/>
    <property type="match status" value="4"/>
</dbReference>
<dbReference type="AlphaFoldDB" id="A0A8H6RYG9"/>
<gene>
    <name evidence="4" type="ORF">MIND_01426300</name>
</gene>
<dbReference type="SMART" id="SM00343">
    <property type="entry name" value="ZnF_C2HC"/>
    <property type="match status" value="6"/>
</dbReference>
<dbReference type="EMBL" id="JACAZF010000020">
    <property type="protein sequence ID" value="KAF7288597.1"/>
    <property type="molecule type" value="Genomic_DNA"/>
</dbReference>
<keyword evidence="5" id="KW-1185">Reference proteome</keyword>
<feature type="domain" description="CCHC-type" evidence="3">
    <location>
        <begin position="137"/>
        <end position="149"/>
    </location>
</feature>
<dbReference type="OrthoDB" id="2527451at2759"/>
<dbReference type="GeneID" id="59353161"/>
<feature type="domain" description="CCHC-type" evidence="3">
    <location>
        <begin position="270"/>
        <end position="283"/>
    </location>
</feature>
<evidence type="ECO:0000256" key="1">
    <source>
        <dbReference type="ARBA" id="ARBA00022664"/>
    </source>
</evidence>
<keyword evidence="1" id="KW-0507">mRNA processing</keyword>
<comment type="caution">
    <text evidence="4">The sequence shown here is derived from an EMBL/GenBank/DDBJ whole genome shotgun (WGS) entry which is preliminary data.</text>
</comment>
<accession>A0A8H6RYG9</accession>
<organism evidence="4 5">
    <name type="scientific">Mycena indigotica</name>
    <dbReference type="NCBI Taxonomy" id="2126181"/>
    <lineage>
        <taxon>Eukaryota</taxon>
        <taxon>Fungi</taxon>
        <taxon>Dikarya</taxon>
        <taxon>Basidiomycota</taxon>
        <taxon>Agaricomycotina</taxon>
        <taxon>Agaricomycetes</taxon>
        <taxon>Agaricomycetidae</taxon>
        <taxon>Agaricales</taxon>
        <taxon>Marasmiineae</taxon>
        <taxon>Mycenaceae</taxon>
        <taxon>Mycena</taxon>
    </lineage>
</organism>
<feature type="domain" description="CCHC-type" evidence="3">
    <location>
        <begin position="228"/>
        <end position="243"/>
    </location>
</feature>
<dbReference type="RefSeq" id="XP_037212916.1">
    <property type="nucleotide sequence ID" value="XM_037370645.1"/>
</dbReference>